<evidence type="ECO:0000313" key="2">
    <source>
        <dbReference type="Proteomes" id="UP000095743"/>
    </source>
</evidence>
<dbReference type="RefSeq" id="WP_069976495.1">
    <property type="nucleotide sequence ID" value="NZ_CP017269.1"/>
</dbReference>
<evidence type="ECO:0000313" key="1">
    <source>
        <dbReference type="EMBL" id="AOT70116.1"/>
    </source>
</evidence>
<organism evidence="1 2">
    <name type="scientific">Geosporobacter ferrireducens</name>
    <dbReference type="NCBI Taxonomy" id="1424294"/>
    <lineage>
        <taxon>Bacteria</taxon>
        <taxon>Bacillati</taxon>
        <taxon>Bacillota</taxon>
        <taxon>Clostridia</taxon>
        <taxon>Peptostreptococcales</taxon>
        <taxon>Thermotaleaceae</taxon>
        <taxon>Geosporobacter</taxon>
    </lineage>
</organism>
<name>A0A1D8GGV7_9FIRM</name>
<keyword evidence="2" id="KW-1185">Reference proteome</keyword>
<reference evidence="1 2" key="1">
    <citation type="submission" date="2016-09" db="EMBL/GenBank/DDBJ databases">
        <title>Genomic analysis reveals versatility of anaerobic energy metabolism of Geosporobacter ferrireducens IRF9 of phylum Firmicutes.</title>
        <authorList>
            <person name="Kim S.-J."/>
        </authorList>
    </citation>
    <scope>NUCLEOTIDE SEQUENCE [LARGE SCALE GENOMIC DNA]</scope>
    <source>
        <strain evidence="1 2">IRF9</strain>
    </source>
</reference>
<sequence>MDNIINKIVSLDQRAWEIKNSTDQKLKENEQSIKETLSKMEKEAVQQAREIGKEKYDQCIKKGQEQEKYISEDTDAVCKRLDERFSQIHSVLVEEVFSQIMDLG</sequence>
<proteinExistence type="predicted"/>
<gene>
    <name evidence="1" type="ORF">Gferi_11250</name>
</gene>
<dbReference type="OrthoDB" id="1954423at2"/>
<dbReference type="STRING" id="1424294.Gferi_11250"/>
<dbReference type="EMBL" id="CP017269">
    <property type="protein sequence ID" value="AOT70116.1"/>
    <property type="molecule type" value="Genomic_DNA"/>
</dbReference>
<dbReference type="KEGG" id="gfe:Gferi_11250"/>
<accession>A0A1D8GGV7</accession>
<dbReference type="AlphaFoldDB" id="A0A1D8GGV7"/>
<protein>
    <submittedName>
        <fullName evidence="1">Uncharacterized protein</fullName>
    </submittedName>
</protein>
<dbReference type="Proteomes" id="UP000095743">
    <property type="component" value="Chromosome"/>
</dbReference>